<comment type="caution">
    <text evidence="2">The sequence shown here is derived from an EMBL/GenBank/DDBJ whole genome shotgun (WGS) entry which is preliminary data.</text>
</comment>
<dbReference type="Gene3D" id="3.40.630.30">
    <property type="match status" value="1"/>
</dbReference>
<dbReference type="PANTHER" id="PTHR43072">
    <property type="entry name" value="N-ACETYLTRANSFERASE"/>
    <property type="match status" value="1"/>
</dbReference>
<dbReference type="EMBL" id="QYUM01000003">
    <property type="protein sequence ID" value="RJF90442.1"/>
    <property type="molecule type" value="Genomic_DNA"/>
</dbReference>
<proteinExistence type="predicted"/>
<evidence type="ECO:0000259" key="1">
    <source>
        <dbReference type="PROSITE" id="PS51186"/>
    </source>
</evidence>
<dbReference type="SUPFAM" id="SSF55729">
    <property type="entry name" value="Acyl-CoA N-acyltransferases (Nat)"/>
    <property type="match status" value="1"/>
</dbReference>
<accession>A0A418WKI4</accession>
<dbReference type="Pfam" id="PF13420">
    <property type="entry name" value="Acetyltransf_4"/>
    <property type="match status" value="1"/>
</dbReference>
<sequence>MIRIRAAEPKDATQIAAIYMPYVTTTAISFETTPPTPEEMAQRMTSCDGYYPWLVATTEDDDAVMGYAYAGKFRERPAYRYTVETSIYLGGNVQRGQGFGRLLYSALIETLTKQDFTQAIAVLSLPNEYSIGLHESLGFRRAGVCREMGFKNGQWYDIGMWQRELNEAANPPLDPKPFKDVGVVGPS</sequence>
<name>A0A418WKI4_9SPHN</name>
<dbReference type="AlphaFoldDB" id="A0A418WKI4"/>
<dbReference type="PROSITE" id="PS51186">
    <property type="entry name" value="GNAT"/>
    <property type="match status" value="1"/>
</dbReference>
<keyword evidence="2" id="KW-0808">Transferase</keyword>
<evidence type="ECO:0000313" key="2">
    <source>
        <dbReference type="EMBL" id="RJF90442.1"/>
    </source>
</evidence>
<dbReference type="InterPro" id="IPR000182">
    <property type="entry name" value="GNAT_dom"/>
</dbReference>
<dbReference type="OrthoDB" id="5459937at2"/>
<evidence type="ECO:0000313" key="3">
    <source>
        <dbReference type="Proteomes" id="UP000286100"/>
    </source>
</evidence>
<dbReference type="Proteomes" id="UP000286100">
    <property type="component" value="Unassembled WGS sequence"/>
</dbReference>
<dbReference type="GO" id="GO:0016747">
    <property type="term" value="F:acyltransferase activity, transferring groups other than amino-acyl groups"/>
    <property type="evidence" value="ECO:0007669"/>
    <property type="project" value="InterPro"/>
</dbReference>
<keyword evidence="3" id="KW-1185">Reference proteome</keyword>
<dbReference type="PANTHER" id="PTHR43072:SF8">
    <property type="entry name" value="ACYLTRANSFERASE FABY-RELATED"/>
    <property type="match status" value="1"/>
</dbReference>
<dbReference type="InterPro" id="IPR016181">
    <property type="entry name" value="Acyl_CoA_acyltransferase"/>
</dbReference>
<protein>
    <submittedName>
        <fullName evidence="2">N-acetyltransferase family protein</fullName>
    </submittedName>
</protein>
<organism evidence="2 3">
    <name type="scientific">Sphingomonas cavernae</name>
    <dbReference type="NCBI Taxonomy" id="2320861"/>
    <lineage>
        <taxon>Bacteria</taxon>
        <taxon>Pseudomonadati</taxon>
        <taxon>Pseudomonadota</taxon>
        <taxon>Alphaproteobacteria</taxon>
        <taxon>Sphingomonadales</taxon>
        <taxon>Sphingomonadaceae</taxon>
        <taxon>Sphingomonas</taxon>
    </lineage>
</organism>
<feature type="domain" description="N-acetyltransferase" evidence="1">
    <location>
        <begin position="2"/>
        <end position="161"/>
    </location>
</feature>
<reference evidence="2 3" key="1">
    <citation type="submission" date="2018-09" db="EMBL/GenBank/DDBJ databases">
        <authorList>
            <person name="Zhu H."/>
        </authorList>
    </citation>
    <scope>NUCLEOTIDE SEQUENCE [LARGE SCALE GENOMIC DNA]</scope>
    <source>
        <strain evidence="2 3">K2R01-6</strain>
    </source>
</reference>
<dbReference type="RefSeq" id="WP_119761642.1">
    <property type="nucleotide sequence ID" value="NZ_QYUM01000003.1"/>
</dbReference>
<gene>
    <name evidence="2" type="ORF">D3876_09365</name>
</gene>